<feature type="region of interest" description="Disordered" evidence="2">
    <location>
        <begin position="14"/>
        <end position="47"/>
    </location>
</feature>
<evidence type="ECO:0000313" key="3">
    <source>
        <dbReference type="EMBL" id="KAG7295548.1"/>
    </source>
</evidence>
<evidence type="ECO:0000313" key="4">
    <source>
        <dbReference type="Proteomes" id="UP000823941"/>
    </source>
</evidence>
<name>A0ABQ7PRX8_PLUXY</name>
<sequence>MSFISEYITFRRNRNSVSESKSNEEESIQHILDETNNSLPNISDDEESDYTKELKQKIELQNLELQAAHEEVSKLNLENSSLKKTIEELTRKNELLKKVTTNCIKDSSSPLKQKLKAPTPLKPRSKAMLSQEKRTSQVSHCSTAEQAYTKPN</sequence>
<evidence type="ECO:0000256" key="1">
    <source>
        <dbReference type="SAM" id="Coils"/>
    </source>
</evidence>
<accession>A0ABQ7PRX8</accession>
<keyword evidence="4" id="KW-1185">Reference proteome</keyword>
<feature type="compositionally biased region" description="Polar residues" evidence="2">
    <location>
        <begin position="136"/>
        <end position="152"/>
    </location>
</feature>
<evidence type="ECO:0000256" key="2">
    <source>
        <dbReference type="SAM" id="MobiDB-lite"/>
    </source>
</evidence>
<protein>
    <submittedName>
        <fullName evidence="3">Uncharacterized protein</fullName>
    </submittedName>
</protein>
<keyword evidence="1" id="KW-0175">Coiled coil</keyword>
<feature type="coiled-coil region" evidence="1">
    <location>
        <begin position="51"/>
        <end position="99"/>
    </location>
</feature>
<feature type="compositionally biased region" description="Basic and acidic residues" evidence="2">
    <location>
        <begin position="21"/>
        <end position="33"/>
    </location>
</feature>
<organism evidence="3 4">
    <name type="scientific">Plutella xylostella</name>
    <name type="common">Diamondback moth</name>
    <name type="synonym">Plutella maculipennis</name>
    <dbReference type="NCBI Taxonomy" id="51655"/>
    <lineage>
        <taxon>Eukaryota</taxon>
        <taxon>Metazoa</taxon>
        <taxon>Ecdysozoa</taxon>
        <taxon>Arthropoda</taxon>
        <taxon>Hexapoda</taxon>
        <taxon>Insecta</taxon>
        <taxon>Pterygota</taxon>
        <taxon>Neoptera</taxon>
        <taxon>Endopterygota</taxon>
        <taxon>Lepidoptera</taxon>
        <taxon>Glossata</taxon>
        <taxon>Ditrysia</taxon>
        <taxon>Yponomeutoidea</taxon>
        <taxon>Plutellidae</taxon>
        <taxon>Plutella</taxon>
    </lineage>
</organism>
<feature type="region of interest" description="Disordered" evidence="2">
    <location>
        <begin position="107"/>
        <end position="152"/>
    </location>
</feature>
<dbReference type="Proteomes" id="UP000823941">
    <property type="component" value="Chromosome 30"/>
</dbReference>
<reference evidence="3 4" key="1">
    <citation type="submission" date="2021-06" db="EMBL/GenBank/DDBJ databases">
        <title>A haploid diamondback moth (Plutella xylostella L.) genome assembly resolves 31 chromosomes and identifies a diamide resistance mutation.</title>
        <authorList>
            <person name="Ward C.M."/>
            <person name="Perry K.D."/>
            <person name="Baker G."/>
            <person name="Powis K."/>
            <person name="Heckel D.G."/>
            <person name="Baxter S.W."/>
        </authorList>
    </citation>
    <scope>NUCLEOTIDE SEQUENCE [LARGE SCALE GENOMIC DNA]</scope>
    <source>
        <strain evidence="3 4">LV</strain>
        <tissue evidence="3">Single pupa</tissue>
    </source>
</reference>
<comment type="caution">
    <text evidence="3">The sequence shown here is derived from an EMBL/GenBank/DDBJ whole genome shotgun (WGS) entry which is preliminary data.</text>
</comment>
<gene>
    <name evidence="3" type="ORF">JYU34_021773</name>
</gene>
<dbReference type="EMBL" id="JAHIBW010000030">
    <property type="protein sequence ID" value="KAG7295548.1"/>
    <property type="molecule type" value="Genomic_DNA"/>
</dbReference>
<proteinExistence type="predicted"/>